<gene>
    <name evidence="1" type="ORF">AVEN_133428_1</name>
</gene>
<evidence type="ECO:0000313" key="1">
    <source>
        <dbReference type="EMBL" id="GBN09018.1"/>
    </source>
</evidence>
<dbReference type="EMBL" id="BGPR01275095">
    <property type="protein sequence ID" value="GBN09018.1"/>
    <property type="molecule type" value="Genomic_DNA"/>
</dbReference>
<keyword evidence="2" id="KW-1185">Reference proteome</keyword>
<accession>A0A4Y2L337</accession>
<proteinExistence type="predicted"/>
<dbReference type="AlphaFoldDB" id="A0A4Y2L337"/>
<organism evidence="1 2">
    <name type="scientific">Araneus ventricosus</name>
    <name type="common">Orbweaver spider</name>
    <name type="synonym">Epeira ventricosa</name>
    <dbReference type="NCBI Taxonomy" id="182803"/>
    <lineage>
        <taxon>Eukaryota</taxon>
        <taxon>Metazoa</taxon>
        <taxon>Ecdysozoa</taxon>
        <taxon>Arthropoda</taxon>
        <taxon>Chelicerata</taxon>
        <taxon>Arachnida</taxon>
        <taxon>Araneae</taxon>
        <taxon>Araneomorphae</taxon>
        <taxon>Entelegynae</taxon>
        <taxon>Araneoidea</taxon>
        <taxon>Araneidae</taxon>
        <taxon>Araneus</taxon>
    </lineage>
</organism>
<name>A0A4Y2L337_ARAVE</name>
<feature type="non-terminal residue" evidence="1">
    <location>
        <position position="1"/>
    </location>
</feature>
<sequence>GWVPLLTCGTQPNPGYQDRPLRVSSYRSKGSNPIPLKFLGKGSPGACWYSKSSHKVVRKSGMGMQD</sequence>
<comment type="caution">
    <text evidence="1">The sequence shown here is derived from an EMBL/GenBank/DDBJ whole genome shotgun (WGS) entry which is preliminary data.</text>
</comment>
<evidence type="ECO:0000313" key="2">
    <source>
        <dbReference type="Proteomes" id="UP000499080"/>
    </source>
</evidence>
<dbReference type="Proteomes" id="UP000499080">
    <property type="component" value="Unassembled WGS sequence"/>
</dbReference>
<protein>
    <submittedName>
        <fullName evidence="1">Uncharacterized protein</fullName>
    </submittedName>
</protein>
<reference evidence="1 2" key="1">
    <citation type="journal article" date="2019" name="Sci. Rep.">
        <title>Orb-weaving spider Araneus ventricosus genome elucidates the spidroin gene catalogue.</title>
        <authorList>
            <person name="Kono N."/>
            <person name="Nakamura H."/>
            <person name="Ohtoshi R."/>
            <person name="Moran D.A.P."/>
            <person name="Shinohara A."/>
            <person name="Yoshida Y."/>
            <person name="Fujiwara M."/>
            <person name="Mori M."/>
            <person name="Tomita M."/>
            <person name="Arakawa K."/>
        </authorList>
    </citation>
    <scope>NUCLEOTIDE SEQUENCE [LARGE SCALE GENOMIC DNA]</scope>
</reference>